<dbReference type="Pfam" id="PF03733">
    <property type="entry name" value="YccF"/>
    <property type="match status" value="2"/>
</dbReference>
<evidence type="ECO:0000313" key="3">
    <source>
        <dbReference type="EMBL" id="MBH5335450.1"/>
    </source>
</evidence>
<dbReference type="PANTHER" id="PTHR42903">
    <property type="entry name" value="INNER MEMBRANE PROTEIN YCCF"/>
    <property type="match status" value="1"/>
</dbReference>
<name>A0ABS0NJS6_9ACTN</name>
<proteinExistence type="predicted"/>
<organism evidence="3 4">
    <name type="scientific">Streptomyces pactum</name>
    <dbReference type="NCBI Taxonomy" id="68249"/>
    <lineage>
        <taxon>Bacteria</taxon>
        <taxon>Bacillati</taxon>
        <taxon>Actinomycetota</taxon>
        <taxon>Actinomycetes</taxon>
        <taxon>Kitasatosporales</taxon>
        <taxon>Streptomycetaceae</taxon>
        <taxon>Streptomyces</taxon>
    </lineage>
</organism>
<dbReference type="InterPro" id="IPR052937">
    <property type="entry name" value="Inner_membrane_protein"/>
</dbReference>
<keyword evidence="4" id="KW-1185">Reference proteome</keyword>
<feature type="transmembrane region" description="Helical" evidence="1">
    <location>
        <begin position="30"/>
        <end position="50"/>
    </location>
</feature>
<dbReference type="NCBIfam" id="NF008740">
    <property type="entry name" value="PRK11770.1-2"/>
    <property type="match status" value="1"/>
</dbReference>
<dbReference type="InterPro" id="IPR031308">
    <property type="entry name" value="UCP028777"/>
</dbReference>
<dbReference type="PIRSF" id="PIRSF028777">
    <property type="entry name" value="UCP028777"/>
    <property type="match status" value="1"/>
</dbReference>
<dbReference type="PANTHER" id="PTHR42903:SF1">
    <property type="entry name" value="INNER MEMBRANE PROTEIN YCCF"/>
    <property type="match status" value="1"/>
</dbReference>
<evidence type="ECO:0000259" key="2">
    <source>
        <dbReference type="Pfam" id="PF03733"/>
    </source>
</evidence>
<dbReference type="EMBL" id="JACYXC010000001">
    <property type="protein sequence ID" value="MBH5335450.1"/>
    <property type="molecule type" value="Genomic_DNA"/>
</dbReference>
<sequence length="131" mass="14084">MKTLLNLIWLVFSGFWLACGYVLAGLLLCVTVIGIPFGIASFRIAGFALWPFGRTAVPRRDAGAASCVGNVLWLVLAGWWLALSHVITGLLLCVTIIGIPLGLANFKLIPVSLTPLGHEIVRTDAPFGRRV</sequence>
<evidence type="ECO:0000256" key="1">
    <source>
        <dbReference type="SAM" id="Phobius"/>
    </source>
</evidence>
<dbReference type="Proteomes" id="UP000807371">
    <property type="component" value="Unassembled WGS sequence"/>
</dbReference>
<dbReference type="RefSeq" id="WP_197989001.1">
    <property type="nucleotide sequence ID" value="NZ_JACYXC010000001.1"/>
</dbReference>
<reference evidence="3 4" key="1">
    <citation type="submission" date="2020-09" db="EMBL/GenBank/DDBJ databases">
        <title>Biosynthesis of the nuclear factor of activated T cells inhibitor NFAT-133 and its congeners in Streptomyces pactum.</title>
        <authorList>
            <person name="Zhou W."/>
            <person name="Posri P."/>
            <person name="Abugrain M.E."/>
            <person name="Weisberg A.J."/>
            <person name="Chang J.H."/>
            <person name="Mahmud T."/>
        </authorList>
    </citation>
    <scope>NUCLEOTIDE SEQUENCE [LARGE SCALE GENOMIC DNA]</scope>
    <source>
        <strain evidence="3 4">ATCC 27456</strain>
    </source>
</reference>
<evidence type="ECO:0000313" key="4">
    <source>
        <dbReference type="Proteomes" id="UP000807371"/>
    </source>
</evidence>
<keyword evidence="1" id="KW-1133">Transmembrane helix</keyword>
<keyword evidence="1" id="KW-0812">Transmembrane</keyword>
<feature type="transmembrane region" description="Helical" evidence="1">
    <location>
        <begin position="7"/>
        <end position="24"/>
    </location>
</feature>
<feature type="domain" description="Inner membrane component" evidence="2">
    <location>
        <begin position="4"/>
        <end position="54"/>
    </location>
</feature>
<comment type="caution">
    <text evidence="3">The sequence shown here is derived from an EMBL/GenBank/DDBJ whole genome shotgun (WGS) entry which is preliminary data.</text>
</comment>
<feature type="transmembrane region" description="Helical" evidence="1">
    <location>
        <begin position="62"/>
        <end position="81"/>
    </location>
</feature>
<keyword evidence="1" id="KW-0472">Membrane</keyword>
<feature type="transmembrane region" description="Helical" evidence="1">
    <location>
        <begin position="87"/>
        <end position="106"/>
    </location>
</feature>
<dbReference type="InterPro" id="IPR005185">
    <property type="entry name" value="YccF"/>
</dbReference>
<dbReference type="PROSITE" id="PS51257">
    <property type="entry name" value="PROKAR_LIPOPROTEIN"/>
    <property type="match status" value="1"/>
</dbReference>
<accession>A0ABS0NJS6</accession>
<feature type="domain" description="Inner membrane component" evidence="2">
    <location>
        <begin position="68"/>
        <end position="117"/>
    </location>
</feature>
<gene>
    <name evidence="3" type="ORF">IHE55_11840</name>
</gene>
<protein>
    <submittedName>
        <fullName evidence="3">YccF domain-containing protein</fullName>
    </submittedName>
</protein>